<keyword evidence="3" id="KW-1185">Reference proteome</keyword>
<evidence type="ECO:0000313" key="2">
    <source>
        <dbReference type="EMBL" id="GAM00316.1"/>
    </source>
</evidence>
<comment type="caution">
    <text evidence="2">The sequence shown here is derived from an EMBL/GenBank/DDBJ whole genome shotgun (WGS) entry which is preliminary data.</text>
</comment>
<dbReference type="EMBL" id="BBPI01000030">
    <property type="protein sequence ID" value="GAM00316.1"/>
    <property type="molecule type" value="Genomic_DNA"/>
</dbReference>
<protein>
    <recommendedName>
        <fullName evidence="1">Helix-turn-helix domain-containing protein</fullName>
    </recommendedName>
</protein>
<name>A0A0A1W5C5_9SPHN</name>
<dbReference type="RefSeq" id="WP_042485033.1">
    <property type="nucleotide sequence ID" value="NZ_BBPI01000030.1"/>
</dbReference>
<sequence>MEFDDEITRANRARRGSPFLNTDQAAAYLKLSSRQLKRLRRAGKGPVYRRHSRFVQYHIDDLDGWSRDHAGRDFER</sequence>
<dbReference type="SUPFAM" id="SSF46955">
    <property type="entry name" value="Putative DNA-binding domain"/>
    <property type="match status" value="1"/>
</dbReference>
<feature type="domain" description="Helix-turn-helix" evidence="1">
    <location>
        <begin position="19"/>
        <end position="65"/>
    </location>
</feature>
<reference evidence="2 3" key="1">
    <citation type="submission" date="2014-11" db="EMBL/GenBank/DDBJ databases">
        <title>Whole genome shotgun sequence of Sphingomonas parapaucimobilis NBRC 15100.</title>
        <authorList>
            <person name="Katano-Makiyama Y."/>
            <person name="Hosoyama A."/>
            <person name="Hashimoto M."/>
            <person name="Hosoyama Y."/>
            <person name="Noguchi M."/>
            <person name="Numata M."/>
            <person name="Tsuchikane K."/>
            <person name="Hirakata S."/>
            <person name="Uohara A."/>
            <person name="Shimodaira J."/>
            <person name="Ohji S."/>
            <person name="Ichikawa N."/>
            <person name="Kimura A."/>
            <person name="Yamazoe A."/>
            <person name="Fujita N."/>
        </authorList>
    </citation>
    <scope>NUCLEOTIDE SEQUENCE [LARGE SCALE GENOMIC DNA]</scope>
    <source>
        <strain evidence="2 3">NBRC 15100</strain>
    </source>
</reference>
<dbReference type="eggNOG" id="COG3311">
    <property type="taxonomic scope" value="Bacteria"/>
</dbReference>
<dbReference type="Pfam" id="PF12728">
    <property type="entry name" value="HTH_17"/>
    <property type="match status" value="1"/>
</dbReference>
<dbReference type="InterPro" id="IPR009061">
    <property type="entry name" value="DNA-bd_dom_put_sf"/>
</dbReference>
<dbReference type="OrthoDB" id="9806994at2"/>
<evidence type="ECO:0000259" key="1">
    <source>
        <dbReference type="Pfam" id="PF12728"/>
    </source>
</evidence>
<dbReference type="InterPro" id="IPR041657">
    <property type="entry name" value="HTH_17"/>
</dbReference>
<accession>A0A0A1W5C5</accession>
<proteinExistence type="predicted"/>
<evidence type="ECO:0000313" key="3">
    <source>
        <dbReference type="Proteomes" id="UP000032305"/>
    </source>
</evidence>
<dbReference type="AlphaFoldDB" id="A0A0A1W5C5"/>
<dbReference type="Proteomes" id="UP000032305">
    <property type="component" value="Unassembled WGS sequence"/>
</dbReference>
<organism evidence="2 3">
    <name type="scientific">Sphingomonas parapaucimobilis NBRC 15100</name>
    <dbReference type="NCBI Taxonomy" id="1219049"/>
    <lineage>
        <taxon>Bacteria</taxon>
        <taxon>Pseudomonadati</taxon>
        <taxon>Pseudomonadota</taxon>
        <taxon>Alphaproteobacteria</taxon>
        <taxon>Sphingomonadales</taxon>
        <taxon>Sphingomonadaceae</taxon>
        <taxon>Sphingomonas</taxon>
    </lineage>
</organism>
<gene>
    <name evidence="2" type="ORF">SP5_030_00130</name>
</gene>